<organism evidence="3 4">
    <name type="scientific">Stylonychia lemnae</name>
    <name type="common">Ciliate</name>
    <dbReference type="NCBI Taxonomy" id="5949"/>
    <lineage>
        <taxon>Eukaryota</taxon>
        <taxon>Sar</taxon>
        <taxon>Alveolata</taxon>
        <taxon>Ciliophora</taxon>
        <taxon>Intramacronucleata</taxon>
        <taxon>Spirotrichea</taxon>
        <taxon>Stichotrichia</taxon>
        <taxon>Sporadotrichida</taxon>
        <taxon>Oxytrichidae</taxon>
        <taxon>Stylonychinae</taxon>
        <taxon>Stylonychia</taxon>
    </lineage>
</organism>
<gene>
    <name evidence="3" type="primary">Contig11251.g12016</name>
    <name evidence="3" type="ORF">STYLEM_19958</name>
</gene>
<dbReference type="InParanoid" id="A0A078B9A2"/>
<proteinExistence type="predicted"/>
<dbReference type="Proteomes" id="UP000039865">
    <property type="component" value="Unassembled WGS sequence"/>
</dbReference>
<evidence type="ECO:0000313" key="4">
    <source>
        <dbReference type="Proteomes" id="UP000039865"/>
    </source>
</evidence>
<keyword evidence="4" id="KW-1185">Reference proteome</keyword>
<protein>
    <submittedName>
        <fullName evidence="3">Uncharacterized protein</fullName>
    </submittedName>
</protein>
<feature type="region of interest" description="Disordered" evidence="2">
    <location>
        <begin position="348"/>
        <end position="385"/>
    </location>
</feature>
<feature type="compositionally biased region" description="Basic and acidic residues" evidence="2">
    <location>
        <begin position="367"/>
        <end position="385"/>
    </location>
</feature>
<sequence length="426" mass="50928">MNSWKEKIKRKKPNIWISTWKIPSNMRKYASCRINYKQILFYSRQSSNVNQQQQHENTEIIMNLEKKIAELQLNLQKQERDSSFKDEELKNMRKFAKEAAEQLQPLKDKENEYLRIIQDRDLIIQQKDEQMIYLNSQIDGIRQEYLQKIKYLEQELNLKNMETNSLIDIKLNNEQEFEKKEKTILSLEQKIQDLDEKIKDQDIALKKMGETLFSKGVENKRLVEIVNEFKNEHLFSKVMGQKYSVQKIGSLKNEDLIDGQYFIDILKQKGQKLVKQICIADIYAFKNLQATKFELTYYSNKRGTLFFGKGEQLKSEQFQSRHLADIQETISQIQNLIEQEDYKLDEHFEQNKSQSGIRMQFTRKNKFRDEKDDEESKSSDEDKFVYVKANQKQQEVIQHNYISDDHHNQSDDDYDDEESDESQNSL</sequence>
<name>A0A078B9A2_STYLE</name>
<dbReference type="EMBL" id="CCKQ01018822">
    <property type="protein sequence ID" value="CDW90811.1"/>
    <property type="molecule type" value="Genomic_DNA"/>
</dbReference>
<dbReference type="AlphaFoldDB" id="A0A078B9A2"/>
<evidence type="ECO:0000256" key="1">
    <source>
        <dbReference type="SAM" id="Coils"/>
    </source>
</evidence>
<feature type="coiled-coil region" evidence="1">
    <location>
        <begin position="61"/>
        <end position="88"/>
    </location>
</feature>
<evidence type="ECO:0000256" key="2">
    <source>
        <dbReference type="SAM" id="MobiDB-lite"/>
    </source>
</evidence>
<evidence type="ECO:0000313" key="3">
    <source>
        <dbReference type="EMBL" id="CDW90811.1"/>
    </source>
</evidence>
<feature type="compositionally biased region" description="Acidic residues" evidence="2">
    <location>
        <begin position="411"/>
        <end position="426"/>
    </location>
</feature>
<feature type="region of interest" description="Disordered" evidence="2">
    <location>
        <begin position="398"/>
        <end position="426"/>
    </location>
</feature>
<reference evidence="3 4" key="1">
    <citation type="submission" date="2014-06" db="EMBL/GenBank/DDBJ databases">
        <authorList>
            <person name="Swart Estienne"/>
        </authorList>
    </citation>
    <scope>NUCLEOTIDE SEQUENCE [LARGE SCALE GENOMIC DNA]</scope>
    <source>
        <strain evidence="3 4">130c</strain>
    </source>
</reference>
<feature type="coiled-coil region" evidence="1">
    <location>
        <begin position="142"/>
        <end position="204"/>
    </location>
</feature>
<keyword evidence="1" id="KW-0175">Coiled coil</keyword>
<accession>A0A078B9A2</accession>